<sequence length="379" mass="45576">MKKSRFTESQIIKILKENEQGRAVGDIARELGIDKSTIYYWRKKYGGMETRELKRLKELEEENRKLKQMYADASLDNQMLKDLLSKKFLRPSDKKHRAVYLIKEYQVSIKRACDVVGLTRSMWYYQTKRDDREVIDKLSELATKLPTRGFDEYYKRIRREGHKWNRKRVLRVYRKMKLKLRRKHKKRITDRVKHPLEAPEALNQVWSMDFMSDILSDGRKVRILNIMDDCNREALAVNPELNYPAKKVVETLEQLEEEIGLPETIRCDNGPEFISKTFNDWCKRKRIEIRYIQPGKPMQNGYIERLNRFYREDILDAYWFNDLHQLRSLSNTWMEDYNNNHPHQSLGNKSPREYKPRLGEEFFPQSNDINENLLNLEVS</sequence>
<accession>A0A926Q657</accession>
<dbReference type="InterPro" id="IPR048020">
    <property type="entry name" value="Transpos_IS3"/>
</dbReference>
<dbReference type="InterPro" id="IPR036397">
    <property type="entry name" value="RNaseH_sf"/>
</dbReference>
<gene>
    <name evidence="3" type="ORF">IBL28_22235</name>
</gene>
<proteinExistence type="predicted"/>
<dbReference type="SUPFAM" id="SSF53098">
    <property type="entry name" value="Ribonuclease H-like"/>
    <property type="match status" value="1"/>
</dbReference>
<dbReference type="GO" id="GO:0003677">
    <property type="term" value="F:DNA binding"/>
    <property type="evidence" value="ECO:0007669"/>
    <property type="project" value="InterPro"/>
</dbReference>
<dbReference type="InterPro" id="IPR001584">
    <property type="entry name" value="Integrase_cat-core"/>
</dbReference>
<dbReference type="GO" id="GO:0006313">
    <property type="term" value="P:DNA transposition"/>
    <property type="evidence" value="ECO:0007669"/>
    <property type="project" value="InterPro"/>
</dbReference>
<keyword evidence="4" id="KW-1185">Reference proteome</keyword>
<dbReference type="Pfam" id="PF01527">
    <property type="entry name" value="HTH_Tnp_1"/>
    <property type="match status" value="1"/>
</dbReference>
<dbReference type="InterPro" id="IPR009057">
    <property type="entry name" value="Homeodomain-like_sf"/>
</dbReference>
<name>A0A926Q657_9FLAO</name>
<feature type="coiled-coil region" evidence="1">
    <location>
        <begin position="49"/>
        <end position="76"/>
    </location>
</feature>
<dbReference type="Pfam" id="PF13683">
    <property type="entry name" value="rve_3"/>
    <property type="match status" value="1"/>
</dbReference>
<evidence type="ECO:0000313" key="4">
    <source>
        <dbReference type="Proteomes" id="UP000653730"/>
    </source>
</evidence>
<evidence type="ECO:0000256" key="1">
    <source>
        <dbReference type="SAM" id="Coils"/>
    </source>
</evidence>
<dbReference type="GO" id="GO:0015074">
    <property type="term" value="P:DNA integration"/>
    <property type="evidence" value="ECO:0007669"/>
    <property type="project" value="InterPro"/>
</dbReference>
<reference evidence="3 4" key="1">
    <citation type="submission" date="2020-09" db="EMBL/GenBank/DDBJ databases">
        <title>Sinomicrobium weinanense sp. nov., a halophilic bacteria isolated from saline-alkali soil.</title>
        <authorList>
            <person name="Wu P."/>
            <person name="Ren H."/>
            <person name="Mei Y."/>
            <person name="Liang Y."/>
            <person name="Chen Z."/>
        </authorList>
    </citation>
    <scope>NUCLEOTIDE SEQUENCE [LARGE SCALE GENOMIC DNA]</scope>
    <source>
        <strain evidence="3 4">FJxs</strain>
    </source>
</reference>
<dbReference type="GO" id="GO:0004803">
    <property type="term" value="F:transposase activity"/>
    <property type="evidence" value="ECO:0007669"/>
    <property type="project" value="InterPro"/>
</dbReference>
<dbReference type="NCBIfam" id="NF033516">
    <property type="entry name" value="transpos_IS3"/>
    <property type="match status" value="1"/>
</dbReference>
<dbReference type="AlphaFoldDB" id="A0A926Q657"/>
<dbReference type="Gene3D" id="3.30.420.10">
    <property type="entry name" value="Ribonuclease H-like superfamily/Ribonuclease H"/>
    <property type="match status" value="1"/>
</dbReference>
<dbReference type="Proteomes" id="UP000653730">
    <property type="component" value="Unassembled WGS sequence"/>
</dbReference>
<dbReference type="SUPFAM" id="SSF46689">
    <property type="entry name" value="Homeodomain-like"/>
    <property type="match status" value="1"/>
</dbReference>
<feature type="domain" description="Integrase catalytic" evidence="2">
    <location>
        <begin position="195"/>
        <end position="359"/>
    </location>
</feature>
<keyword evidence="1" id="KW-0175">Coiled coil</keyword>
<dbReference type="InterPro" id="IPR012337">
    <property type="entry name" value="RNaseH-like_sf"/>
</dbReference>
<comment type="caution">
    <text evidence="3">The sequence shown here is derived from an EMBL/GenBank/DDBJ whole genome shotgun (WGS) entry which is preliminary data.</text>
</comment>
<dbReference type="PANTHER" id="PTHR47515">
    <property type="entry name" value="LOW CALCIUM RESPONSE LOCUS PROTEIN T"/>
    <property type="match status" value="1"/>
</dbReference>
<evidence type="ECO:0000259" key="2">
    <source>
        <dbReference type="PROSITE" id="PS50994"/>
    </source>
</evidence>
<evidence type="ECO:0000313" key="3">
    <source>
        <dbReference type="EMBL" id="MBC9798700.1"/>
    </source>
</evidence>
<dbReference type="InterPro" id="IPR002514">
    <property type="entry name" value="Transposase_8"/>
</dbReference>
<organism evidence="3 4">
    <name type="scientific">Sinomicrobium weinanense</name>
    <dbReference type="NCBI Taxonomy" id="2842200"/>
    <lineage>
        <taxon>Bacteria</taxon>
        <taxon>Pseudomonadati</taxon>
        <taxon>Bacteroidota</taxon>
        <taxon>Flavobacteriia</taxon>
        <taxon>Flavobacteriales</taxon>
        <taxon>Flavobacteriaceae</taxon>
        <taxon>Sinomicrobium</taxon>
    </lineage>
</organism>
<dbReference type="EMBL" id="JACVDC010000172">
    <property type="protein sequence ID" value="MBC9798700.1"/>
    <property type="molecule type" value="Genomic_DNA"/>
</dbReference>
<dbReference type="PANTHER" id="PTHR47515:SF2">
    <property type="entry name" value="INTEGRASE CORE DOMAIN PROTEIN"/>
    <property type="match status" value="1"/>
</dbReference>
<dbReference type="Gene3D" id="1.10.10.60">
    <property type="entry name" value="Homeodomain-like"/>
    <property type="match status" value="1"/>
</dbReference>
<dbReference type="PROSITE" id="PS50994">
    <property type="entry name" value="INTEGRASE"/>
    <property type="match status" value="1"/>
</dbReference>
<protein>
    <submittedName>
        <fullName evidence="3">IS3 family transposase</fullName>
    </submittedName>
</protein>